<comment type="caution">
    <text evidence="1">The sequence shown here is derived from an EMBL/GenBank/DDBJ whole genome shotgun (WGS) entry which is preliminary data.</text>
</comment>
<sequence>MNKNIMGYFKSIQAFIRSLFYKHEEQTKQNKCTLQQEKYLKIGANICNIGFKSKYAYEDWQEDIFNHISVDNLVYCTMPVTDKALKSIPEGHTTRPFLIVKKGKGQLSANELAGL</sequence>
<proteinExistence type="predicted"/>
<dbReference type="RefSeq" id="WP_186999707.1">
    <property type="nucleotide sequence ID" value="NZ_JACRWH010000070.1"/>
</dbReference>
<gene>
    <name evidence="1" type="ORF">H8911_11155</name>
</gene>
<keyword evidence="2" id="KW-1185">Reference proteome</keyword>
<evidence type="ECO:0000313" key="1">
    <source>
        <dbReference type="EMBL" id="MBC6013243.1"/>
    </source>
</evidence>
<dbReference type="EMBL" id="JACRWH010000070">
    <property type="protein sequence ID" value="MBC6013243.1"/>
    <property type="molecule type" value="Genomic_DNA"/>
</dbReference>
<reference evidence="1 2" key="1">
    <citation type="submission" date="2020-08" db="EMBL/GenBank/DDBJ databases">
        <authorList>
            <person name="Liu C."/>
            <person name="Sun Q."/>
        </authorList>
    </citation>
    <scope>NUCLEOTIDE SEQUENCE [LARGE SCALE GENOMIC DNA]</scope>
    <source>
        <strain evidence="1 2">L34</strain>
    </source>
</reference>
<dbReference type="Proteomes" id="UP000649075">
    <property type="component" value="Unassembled WGS sequence"/>
</dbReference>
<protein>
    <submittedName>
        <fullName evidence="1">Uncharacterized protein</fullName>
    </submittedName>
</protein>
<name>A0ABR7KKT7_9FIRM</name>
<accession>A0ABR7KKT7</accession>
<organism evidence="1 2">
    <name type="scientific">Holdemanella hominis</name>
    <dbReference type="NCBI Taxonomy" id="2764327"/>
    <lineage>
        <taxon>Bacteria</taxon>
        <taxon>Bacillati</taxon>
        <taxon>Bacillota</taxon>
        <taxon>Erysipelotrichia</taxon>
        <taxon>Erysipelotrichales</taxon>
        <taxon>Erysipelotrichaceae</taxon>
        <taxon>Holdemanella</taxon>
    </lineage>
</organism>
<evidence type="ECO:0000313" key="2">
    <source>
        <dbReference type="Proteomes" id="UP000649075"/>
    </source>
</evidence>